<organism evidence="1 2">
    <name type="scientific">Rhodopirellula islandica</name>
    <dbReference type="NCBI Taxonomy" id="595434"/>
    <lineage>
        <taxon>Bacteria</taxon>
        <taxon>Pseudomonadati</taxon>
        <taxon>Planctomycetota</taxon>
        <taxon>Planctomycetia</taxon>
        <taxon>Pirellulales</taxon>
        <taxon>Pirellulaceae</taxon>
        <taxon>Rhodopirellula</taxon>
    </lineage>
</organism>
<proteinExistence type="predicted"/>
<gene>
    <name evidence="1" type="ORF">RISK_006397</name>
</gene>
<dbReference type="Proteomes" id="UP000036367">
    <property type="component" value="Unassembled WGS sequence"/>
</dbReference>
<evidence type="ECO:0000313" key="2">
    <source>
        <dbReference type="Proteomes" id="UP000036367"/>
    </source>
</evidence>
<dbReference type="STRING" id="595434.RISK_006397"/>
<dbReference type="AlphaFoldDB" id="A0A0J1B3Y0"/>
<protein>
    <submittedName>
        <fullName evidence="1">Uncharacterized protein</fullName>
    </submittedName>
</protein>
<accession>A0A0J1B3Y0</accession>
<comment type="caution">
    <text evidence="1">The sequence shown here is derived from an EMBL/GenBank/DDBJ whole genome shotgun (WGS) entry which is preliminary data.</text>
</comment>
<keyword evidence="2" id="KW-1185">Reference proteome</keyword>
<reference evidence="1" key="1">
    <citation type="submission" date="2015-05" db="EMBL/GenBank/DDBJ databases">
        <title>Permanent draft genome of Rhodopirellula islandicus K833.</title>
        <authorList>
            <person name="Kizina J."/>
            <person name="Richter M."/>
            <person name="Glockner F.O."/>
            <person name="Harder J."/>
        </authorList>
    </citation>
    <scope>NUCLEOTIDE SEQUENCE [LARGE SCALE GENOMIC DNA]</scope>
    <source>
        <strain evidence="1">K833</strain>
    </source>
</reference>
<sequence>MIFETQQCFHILSIPTTFELPWATRFSSEYESIVRLIRAERDRSSTLIRLPGEAIRG</sequence>
<dbReference type="EMBL" id="LECT01000053">
    <property type="protein sequence ID" value="KLU01550.1"/>
    <property type="molecule type" value="Genomic_DNA"/>
</dbReference>
<evidence type="ECO:0000313" key="1">
    <source>
        <dbReference type="EMBL" id="KLU01550.1"/>
    </source>
</evidence>
<name>A0A0J1B3Y0_RHOIS</name>